<evidence type="ECO:0000313" key="5">
    <source>
        <dbReference type="Proteomes" id="UP000761534"/>
    </source>
</evidence>
<dbReference type="VEuPathDB" id="FungiDB:TRICI_003057"/>
<dbReference type="OrthoDB" id="10266451at2759"/>
<feature type="domain" description="BRO1" evidence="3">
    <location>
        <begin position="3"/>
        <end position="391"/>
    </location>
</feature>
<dbReference type="SMART" id="SM01041">
    <property type="entry name" value="BRO1"/>
    <property type="match status" value="1"/>
</dbReference>
<evidence type="ECO:0000256" key="2">
    <source>
        <dbReference type="ARBA" id="ARBA00022193"/>
    </source>
</evidence>
<dbReference type="PROSITE" id="PS51180">
    <property type="entry name" value="BRO1"/>
    <property type="match status" value="1"/>
</dbReference>
<evidence type="ECO:0000313" key="4">
    <source>
        <dbReference type="EMBL" id="KAA8914016.1"/>
    </source>
</evidence>
<keyword evidence="5" id="KW-1185">Reference proteome</keyword>
<dbReference type="Proteomes" id="UP000761534">
    <property type="component" value="Unassembled WGS sequence"/>
</dbReference>
<dbReference type="InterPro" id="IPR038499">
    <property type="entry name" value="BRO1_sf"/>
</dbReference>
<gene>
    <name evidence="4" type="ORF">TRICI_003057</name>
</gene>
<dbReference type="PANTHER" id="PTHR40463">
    <property type="entry name" value="PH-RESPONSE REGULATOR PROTEIN PALC"/>
    <property type="match status" value="1"/>
</dbReference>
<proteinExistence type="inferred from homology"/>
<evidence type="ECO:0000256" key="1">
    <source>
        <dbReference type="ARBA" id="ARBA00010997"/>
    </source>
</evidence>
<sequence>MSVVFPFALPTTGNLVLSSHVRSIDYQAIVTSADGARAAVRDVLKRAKRASSPDTLAVIKAIEEYIPYLFTIIRGVDGGSEFDFVTEVTSTWRMPLRTSRAQINVIEAPKIEVMGLEFERGMVLLTYALALIVQSDKVIQTSSSEDEEQTTPWKQATSYLLKAESVLSYLSSSPPAIEQQQGNNTPIDLQSTAISGLSNIVKGSLHLLILYKSFNDPASTTSAGLLSRIAIYATEKFSSASQLLQKPQSKMKAKVPGFSDALTTWLANAQAYTTASAYRYMALESSEKSQVGRALGLLSLASDTIGSMKNRKESEAIFSMGQLLKTDIDALHQKYKAENDRLTFQKIPDLKELKYNWPSGREATTLRPPWSPPQSLVHGYTTSNVQHSGYF</sequence>
<organism evidence="4 5">
    <name type="scientific">Trichomonascus ciferrii</name>
    <dbReference type="NCBI Taxonomy" id="44093"/>
    <lineage>
        <taxon>Eukaryota</taxon>
        <taxon>Fungi</taxon>
        <taxon>Dikarya</taxon>
        <taxon>Ascomycota</taxon>
        <taxon>Saccharomycotina</taxon>
        <taxon>Dipodascomycetes</taxon>
        <taxon>Dipodascales</taxon>
        <taxon>Trichomonascaceae</taxon>
        <taxon>Trichomonascus</taxon>
        <taxon>Trichomonascus ciferrii complex</taxon>
    </lineage>
</organism>
<reference evidence="4" key="1">
    <citation type="journal article" date="2019" name="G3 (Bethesda)">
        <title>Genome Assemblies of Two Rare Opportunistic Yeast Pathogens: Diutina rugosa (syn. Candida rugosa) and Trichomonascus ciferrii (syn. Candida ciferrii).</title>
        <authorList>
            <person name="Mixao V."/>
            <person name="Saus E."/>
            <person name="Hansen A.P."/>
            <person name="Lass-Florl C."/>
            <person name="Gabaldon T."/>
        </authorList>
    </citation>
    <scope>NUCLEOTIDE SEQUENCE</scope>
    <source>
        <strain evidence="4">CBS 4856</strain>
    </source>
</reference>
<dbReference type="Pfam" id="PF03097">
    <property type="entry name" value="BRO1"/>
    <property type="match status" value="1"/>
</dbReference>
<dbReference type="Gene3D" id="1.25.40.280">
    <property type="entry name" value="alix/aip1 like domains"/>
    <property type="match status" value="1"/>
</dbReference>
<dbReference type="PANTHER" id="PTHR40463:SF1">
    <property type="entry name" value="PH-RESPONSE REGULATOR PROTEIN PALC"/>
    <property type="match status" value="1"/>
</dbReference>
<dbReference type="GO" id="GO:0005886">
    <property type="term" value="C:plasma membrane"/>
    <property type="evidence" value="ECO:0007669"/>
    <property type="project" value="TreeGrafter"/>
</dbReference>
<name>A0A642V525_9ASCO</name>
<protein>
    <recommendedName>
        <fullName evidence="2">pH-response regulator protein palC</fullName>
    </recommendedName>
</protein>
<accession>A0A642V525</accession>
<evidence type="ECO:0000259" key="3">
    <source>
        <dbReference type="PROSITE" id="PS51180"/>
    </source>
</evidence>
<dbReference type="GO" id="GO:0071467">
    <property type="term" value="P:cellular response to pH"/>
    <property type="evidence" value="ECO:0007669"/>
    <property type="project" value="InterPro"/>
</dbReference>
<dbReference type="InterPro" id="IPR037505">
    <property type="entry name" value="pH-resp_palC"/>
</dbReference>
<comment type="caution">
    <text evidence="4">The sequence shown here is derived from an EMBL/GenBank/DDBJ whole genome shotgun (WGS) entry which is preliminary data.</text>
</comment>
<dbReference type="EMBL" id="SWFS01000211">
    <property type="protein sequence ID" value="KAA8914016.1"/>
    <property type="molecule type" value="Genomic_DNA"/>
</dbReference>
<comment type="similarity">
    <text evidence="1">Belongs to the palC family.</text>
</comment>
<dbReference type="AlphaFoldDB" id="A0A642V525"/>
<dbReference type="InterPro" id="IPR004328">
    <property type="entry name" value="BRO1_dom"/>
</dbReference>